<gene>
    <name evidence="2" type="ORF">NBR_LOCUS13330</name>
</gene>
<name>A0A0N4YAC3_NIPBR</name>
<organism evidence="4">
    <name type="scientific">Nippostrongylus brasiliensis</name>
    <name type="common">Rat hookworm</name>
    <dbReference type="NCBI Taxonomy" id="27835"/>
    <lineage>
        <taxon>Eukaryota</taxon>
        <taxon>Metazoa</taxon>
        <taxon>Ecdysozoa</taxon>
        <taxon>Nematoda</taxon>
        <taxon>Chromadorea</taxon>
        <taxon>Rhabditida</taxon>
        <taxon>Rhabditina</taxon>
        <taxon>Rhabditomorpha</taxon>
        <taxon>Strongyloidea</taxon>
        <taxon>Heligmosomidae</taxon>
        <taxon>Nippostrongylus</taxon>
    </lineage>
</organism>
<evidence type="ECO:0000313" key="3">
    <source>
        <dbReference type="Proteomes" id="UP000271162"/>
    </source>
</evidence>
<proteinExistence type="predicted"/>
<accession>A0A0N4YAC3</accession>
<sequence>MDHRKTGDQKLTPGRELSHSRHAADAYTHHYTTEDIEVVPVDSNSSSHSLDIHVQFSNLPQQQLSESLTRAKTAANTDSRKESILHGRELNPGLAYDRRGYSPLYYRGAVNATLI</sequence>
<evidence type="ECO:0000256" key="1">
    <source>
        <dbReference type="SAM" id="MobiDB-lite"/>
    </source>
</evidence>
<reference evidence="4" key="1">
    <citation type="submission" date="2017-02" db="UniProtKB">
        <authorList>
            <consortium name="WormBaseParasite"/>
        </authorList>
    </citation>
    <scope>IDENTIFICATION</scope>
</reference>
<dbReference type="Proteomes" id="UP000271162">
    <property type="component" value="Unassembled WGS sequence"/>
</dbReference>
<protein>
    <submittedName>
        <fullName evidence="2 4">Uncharacterized protein</fullName>
    </submittedName>
</protein>
<dbReference type="EMBL" id="UYSL01021008">
    <property type="protein sequence ID" value="VDL76919.1"/>
    <property type="molecule type" value="Genomic_DNA"/>
</dbReference>
<evidence type="ECO:0000313" key="4">
    <source>
        <dbReference type="WBParaSite" id="NBR_0001332901-mRNA-1"/>
    </source>
</evidence>
<dbReference type="WBParaSite" id="NBR_0001332901-mRNA-1">
    <property type="protein sequence ID" value="NBR_0001332901-mRNA-1"/>
    <property type="gene ID" value="NBR_0001332901"/>
</dbReference>
<feature type="compositionally biased region" description="Basic and acidic residues" evidence="1">
    <location>
        <begin position="16"/>
        <end position="25"/>
    </location>
</feature>
<keyword evidence="3" id="KW-1185">Reference proteome</keyword>
<evidence type="ECO:0000313" key="2">
    <source>
        <dbReference type="EMBL" id="VDL76919.1"/>
    </source>
</evidence>
<dbReference type="AlphaFoldDB" id="A0A0N4YAC3"/>
<feature type="region of interest" description="Disordered" evidence="1">
    <location>
        <begin position="1"/>
        <end position="25"/>
    </location>
</feature>
<reference evidence="2 3" key="2">
    <citation type="submission" date="2018-11" db="EMBL/GenBank/DDBJ databases">
        <authorList>
            <consortium name="Pathogen Informatics"/>
        </authorList>
    </citation>
    <scope>NUCLEOTIDE SEQUENCE [LARGE SCALE GENOMIC DNA]</scope>
</reference>